<dbReference type="AlphaFoldDB" id="X1NSN8"/>
<protein>
    <submittedName>
        <fullName evidence="1">Uncharacterized protein</fullName>
    </submittedName>
</protein>
<comment type="caution">
    <text evidence="1">The sequence shown here is derived from an EMBL/GenBank/DDBJ whole genome shotgun (WGS) entry which is preliminary data.</text>
</comment>
<feature type="non-terminal residue" evidence="1">
    <location>
        <position position="1"/>
    </location>
</feature>
<organism evidence="1">
    <name type="scientific">marine sediment metagenome</name>
    <dbReference type="NCBI Taxonomy" id="412755"/>
    <lineage>
        <taxon>unclassified sequences</taxon>
        <taxon>metagenomes</taxon>
        <taxon>ecological metagenomes</taxon>
    </lineage>
</organism>
<proteinExistence type="predicted"/>
<dbReference type="EMBL" id="BARV01042257">
    <property type="protein sequence ID" value="GAI47042.1"/>
    <property type="molecule type" value="Genomic_DNA"/>
</dbReference>
<accession>X1NSN8</accession>
<reference evidence="1" key="1">
    <citation type="journal article" date="2014" name="Front. Microbiol.">
        <title>High frequency of phylogenetically diverse reductive dehalogenase-homologous genes in deep subseafloor sedimentary metagenomes.</title>
        <authorList>
            <person name="Kawai M."/>
            <person name="Futagami T."/>
            <person name="Toyoda A."/>
            <person name="Takaki Y."/>
            <person name="Nishi S."/>
            <person name="Hori S."/>
            <person name="Arai W."/>
            <person name="Tsubouchi T."/>
            <person name="Morono Y."/>
            <person name="Uchiyama I."/>
            <person name="Ito T."/>
            <person name="Fujiyama A."/>
            <person name="Inagaki F."/>
            <person name="Takami H."/>
        </authorList>
    </citation>
    <scope>NUCLEOTIDE SEQUENCE</scope>
    <source>
        <strain evidence="1">Expedition CK06-06</strain>
    </source>
</reference>
<sequence length="36" mass="3980">EHEATPVPSVIVPIGRMTRFTHKKHDFVPKVPLSGA</sequence>
<name>X1NSN8_9ZZZZ</name>
<gene>
    <name evidence="1" type="ORF">S06H3_63628</name>
</gene>
<evidence type="ECO:0000313" key="1">
    <source>
        <dbReference type="EMBL" id="GAI47042.1"/>
    </source>
</evidence>